<feature type="transmembrane region" description="Helical" evidence="1">
    <location>
        <begin position="28"/>
        <end position="45"/>
    </location>
</feature>
<feature type="transmembrane region" description="Helical" evidence="1">
    <location>
        <begin position="86"/>
        <end position="107"/>
    </location>
</feature>
<proteinExistence type="predicted"/>
<dbReference type="InterPro" id="IPR049458">
    <property type="entry name" value="EpsG-like"/>
</dbReference>
<gene>
    <name evidence="2" type="ORF">Q3M24_18000</name>
</gene>
<keyword evidence="1" id="KW-0472">Membrane</keyword>
<feature type="transmembrane region" description="Helical" evidence="1">
    <location>
        <begin position="256"/>
        <end position="275"/>
    </location>
</feature>
<feature type="transmembrane region" description="Helical" evidence="1">
    <location>
        <begin position="224"/>
        <end position="244"/>
    </location>
</feature>
<reference evidence="2" key="1">
    <citation type="journal article" date="2024" name="Syst. Appl. Microbiol.">
        <title>First single-strain enrichments of Electrothrix cable bacteria, description of E. aestuarii sp. nov. and E. rattekaaiensis sp. nov., and proposal of a cable bacteria taxonomy following the rules of the SeqCode.</title>
        <authorList>
            <person name="Plum-Jensen L.E."/>
            <person name="Schramm A."/>
            <person name="Marshall I.P.G."/>
        </authorList>
    </citation>
    <scope>NUCLEOTIDE SEQUENCE</scope>
    <source>
        <strain evidence="2">Rat1</strain>
    </source>
</reference>
<protein>
    <submittedName>
        <fullName evidence="2">EpsG family protein</fullName>
    </submittedName>
</protein>
<feature type="transmembrane region" description="Helical" evidence="1">
    <location>
        <begin position="281"/>
        <end position="300"/>
    </location>
</feature>
<accession>A0AAU8LSR6</accession>
<organism evidence="2">
    <name type="scientific">Candidatus Electrothrix aestuarii</name>
    <dbReference type="NCBI Taxonomy" id="3062594"/>
    <lineage>
        <taxon>Bacteria</taxon>
        <taxon>Pseudomonadati</taxon>
        <taxon>Thermodesulfobacteriota</taxon>
        <taxon>Desulfobulbia</taxon>
        <taxon>Desulfobulbales</taxon>
        <taxon>Desulfobulbaceae</taxon>
        <taxon>Candidatus Electrothrix</taxon>
    </lineage>
</organism>
<sequence>MWPYWLMYTIPALMALSNSSRERSWPPWILLGLVFTVCIGFRHHVGGDWNNYLPYYDREIGRAFTDPISGDPGYALLNRLMAQLDWKIYGVNLVCGLLFSIGLIFFCQGLYRSWLGFAVAVPYLIIVVAMGYARQGVALGLIFWGLSYLEKGRFLHYVFFVAVAASFHKTAVIMIPLGIFLYRQGWLYRIIAVTLVITGLWNALMEKEVDHLWNAYVEQQMYSQGAVIRVAMNAVAAVFLLKYWKLWRRVYPNALLWLWMAYAALISVFVVGFATTAVDRLALYLTPLQIVVFSRLPFLAQKDYDPEMMTTLIVFGYGLVLFVWLNFAIYAQYWLPYRNILFE</sequence>
<feature type="transmembrane region" description="Helical" evidence="1">
    <location>
        <begin position="186"/>
        <end position="204"/>
    </location>
</feature>
<dbReference type="Pfam" id="PF14897">
    <property type="entry name" value="EpsG"/>
    <property type="match status" value="1"/>
</dbReference>
<dbReference type="AlphaFoldDB" id="A0AAU8LSR6"/>
<keyword evidence="1" id="KW-1133">Transmembrane helix</keyword>
<evidence type="ECO:0000313" key="2">
    <source>
        <dbReference type="EMBL" id="XCN72179.1"/>
    </source>
</evidence>
<feature type="transmembrane region" description="Helical" evidence="1">
    <location>
        <begin position="154"/>
        <end position="179"/>
    </location>
</feature>
<feature type="transmembrane region" description="Helical" evidence="1">
    <location>
        <begin position="114"/>
        <end position="134"/>
    </location>
</feature>
<keyword evidence="1" id="KW-0812">Transmembrane</keyword>
<dbReference type="EMBL" id="CP159373">
    <property type="protein sequence ID" value="XCN72179.1"/>
    <property type="molecule type" value="Genomic_DNA"/>
</dbReference>
<evidence type="ECO:0000256" key="1">
    <source>
        <dbReference type="SAM" id="Phobius"/>
    </source>
</evidence>
<feature type="transmembrane region" description="Helical" evidence="1">
    <location>
        <begin position="312"/>
        <end position="335"/>
    </location>
</feature>
<dbReference type="KEGG" id="eaj:Q3M24_18000"/>
<reference evidence="2" key="2">
    <citation type="submission" date="2024-06" db="EMBL/GenBank/DDBJ databases">
        <authorList>
            <person name="Plum-Jensen L.E."/>
            <person name="Schramm A."/>
            <person name="Marshall I.P.G."/>
        </authorList>
    </citation>
    <scope>NUCLEOTIDE SEQUENCE</scope>
    <source>
        <strain evidence="2">Rat1</strain>
    </source>
</reference>
<name>A0AAU8LSR6_9BACT</name>